<evidence type="ECO:0000256" key="2">
    <source>
        <dbReference type="ARBA" id="ARBA00022723"/>
    </source>
</evidence>
<dbReference type="InterPro" id="IPR038414">
    <property type="entry name" value="CcoP_N_sf"/>
</dbReference>
<evidence type="ECO:0000256" key="3">
    <source>
        <dbReference type="ARBA" id="ARBA00023004"/>
    </source>
</evidence>
<proteinExistence type="predicted"/>
<dbReference type="AlphaFoldDB" id="A0A507ZQ33"/>
<comment type="caution">
    <text evidence="8">The sequence shown here is derived from an EMBL/GenBank/DDBJ whole genome shotgun (WGS) entry which is preliminary data.</text>
</comment>
<keyword evidence="6" id="KW-0472">Membrane</keyword>
<name>A0A507ZQ33_9FLAO</name>
<dbReference type="SUPFAM" id="SSF46626">
    <property type="entry name" value="Cytochrome c"/>
    <property type="match status" value="1"/>
</dbReference>
<dbReference type="InterPro" id="IPR050597">
    <property type="entry name" value="Cytochrome_c_Oxidase_Subunit"/>
</dbReference>
<dbReference type="EMBL" id="VIAR01000007">
    <property type="protein sequence ID" value="TQD38691.1"/>
    <property type="molecule type" value="Genomic_DNA"/>
</dbReference>
<dbReference type="Proteomes" id="UP000317169">
    <property type="component" value="Unassembled WGS sequence"/>
</dbReference>
<evidence type="ECO:0000256" key="5">
    <source>
        <dbReference type="SAM" id="MobiDB-lite"/>
    </source>
</evidence>
<dbReference type="Pfam" id="PF13442">
    <property type="entry name" value="Cytochrome_CBB3"/>
    <property type="match status" value="1"/>
</dbReference>
<dbReference type="PANTHER" id="PTHR33751">
    <property type="entry name" value="CBB3-TYPE CYTOCHROME C OXIDASE SUBUNIT FIXP"/>
    <property type="match status" value="1"/>
</dbReference>
<dbReference type="PROSITE" id="PS51007">
    <property type="entry name" value="CYTC"/>
    <property type="match status" value="1"/>
</dbReference>
<dbReference type="RefSeq" id="WP_141421886.1">
    <property type="nucleotide sequence ID" value="NZ_VIAR01000007.1"/>
</dbReference>
<keyword evidence="1 4" id="KW-0349">Heme</keyword>
<dbReference type="GO" id="GO:0009055">
    <property type="term" value="F:electron transfer activity"/>
    <property type="evidence" value="ECO:0007669"/>
    <property type="project" value="InterPro"/>
</dbReference>
<dbReference type="GO" id="GO:0020037">
    <property type="term" value="F:heme binding"/>
    <property type="evidence" value="ECO:0007669"/>
    <property type="project" value="InterPro"/>
</dbReference>
<protein>
    <submittedName>
        <fullName evidence="8">C-type cytochrome</fullName>
    </submittedName>
</protein>
<feature type="compositionally biased region" description="Polar residues" evidence="5">
    <location>
        <begin position="306"/>
        <end position="318"/>
    </location>
</feature>
<feature type="region of interest" description="Disordered" evidence="5">
    <location>
        <begin position="272"/>
        <end position="318"/>
    </location>
</feature>
<keyword evidence="3 4" id="KW-0408">Iron</keyword>
<keyword evidence="6" id="KW-0812">Transmembrane</keyword>
<dbReference type="InterPro" id="IPR036909">
    <property type="entry name" value="Cyt_c-like_dom_sf"/>
</dbReference>
<keyword evidence="2 4" id="KW-0479">Metal-binding</keyword>
<keyword evidence="6" id="KW-1133">Transmembrane helix</keyword>
<feature type="transmembrane region" description="Helical" evidence="6">
    <location>
        <begin position="37"/>
        <end position="60"/>
    </location>
</feature>
<dbReference type="GO" id="GO:0046872">
    <property type="term" value="F:metal ion binding"/>
    <property type="evidence" value="ECO:0007669"/>
    <property type="project" value="UniProtKB-KW"/>
</dbReference>
<dbReference type="Pfam" id="PF14715">
    <property type="entry name" value="FixP_N"/>
    <property type="match status" value="1"/>
</dbReference>
<sequence>MKKLAPYLRVIALMLIAFLLIEYTVEVDKGSVFTEYPIAWLVLGVAFLAVVAIEVSVAALNNVMYKSLDEKAKERYHAQEVKAEKENWLSKTYNKLVDRKPLEREDEIVLDHNYDGIRELDNNLPPWWVYGFYASIIFAVIYMLRYHVFQGETQIEEFQAEVAEAKIAIEEYKKTATDLIDVNTVEFLDSEDDLTAGKNVFNANCVACHKADGGGGIGPNLTDEYWILGGGIKNIFKTVAEGGRSGKGMVAWNQTLKPLEMAQVSSYVWSLQDTNPDGAKEPQGEIWEGSDKPQQNANQDNRADNTTSADTINISDNI</sequence>
<evidence type="ECO:0000256" key="6">
    <source>
        <dbReference type="SAM" id="Phobius"/>
    </source>
</evidence>
<evidence type="ECO:0000313" key="8">
    <source>
        <dbReference type="EMBL" id="TQD38691.1"/>
    </source>
</evidence>
<dbReference type="InterPro" id="IPR032858">
    <property type="entry name" value="CcoP_N"/>
</dbReference>
<evidence type="ECO:0000256" key="1">
    <source>
        <dbReference type="ARBA" id="ARBA00022617"/>
    </source>
</evidence>
<dbReference type="Gene3D" id="6.10.280.130">
    <property type="match status" value="1"/>
</dbReference>
<keyword evidence="9" id="KW-1185">Reference proteome</keyword>
<dbReference type="InterPro" id="IPR009056">
    <property type="entry name" value="Cyt_c-like_dom"/>
</dbReference>
<feature type="transmembrane region" description="Helical" evidence="6">
    <location>
        <begin position="6"/>
        <end position="25"/>
    </location>
</feature>
<accession>A0A507ZQ33</accession>
<dbReference type="PANTHER" id="PTHR33751:SF1">
    <property type="entry name" value="CBB3-TYPE CYTOCHROME C OXIDASE SUBUNIT FIXP"/>
    <property type="match status" value="1"/>
</dbReference>
<feature type="transmembrane region" description="Helical" evidence="6">
    <location>
        <begin position="127"/>
        <end position="144"/>
    </location>
</feature>
<feature type="domain" description="Cytochrome c" evidence="7">
    <location>
        <begin position="192"/>
        <end position="272"/>
    </location>
</feature>
<dbReference type="OrthoDB" id="9811281at2"/>
<evidence type="ECO:0000256" key="4">
    <source>
        <dbReference type="PROSITE-ProRule" id="PRU00433"/>
    </source>
</evidence>
<reference evidence="8 9" key="1">
    <citation type="submission" date="2019-06" db="EMBL/GenBank/DDBJ databases">
        <title>Flavibacter putida gen. nov., sp. nov., a novel marine bacterium of the family Flavobacteriaceae isolated from coastal seawater.</title>
        <authorList>
            <person name="Feng X."/>
        </authorList>
    </citation>
    <scope>NUCLEOTIDE SEQUENCE [LARGE SCALE GENOMIC DNA]</scope>
    <source>
        <strain evidence="8 9">PLHSN227</strain>
    </source>
</reference>
<dbReference type="Gene3D" id="1.10.760.10">
    <property type="entry name" value="Cytochrome c-like domain"/>
    <property type="match status" value="1"/>
</dbReference>
<organism evidence="8 9">
    <name type="scientific">Haloflavibacter putidus</name>
    <dbReference type="NCBI Taxonomy" id="2576776"/>
    <lineage>
        <taxon>Bacteria</taxon>
        <taxon>Pseudomonadati</taxon>
        <taxon>Bacteroidota</taxon>
        <taxon>Flavobacteriia</taxon>
        <taxon>Flavobacteriales</taxon>
        <taxon>Flavobacteriaceae</taxon>
        <taxon>Haloflavibacter</taxon>
    </lineage>
</organism>
<gene>
    <name evidence="8" type="ORF">FKR84_08570</name>
</gene>
<evidence type="ECO:0000259" key="7">
    <source>
        <dbReference type="PROSITE" id="PS51007"/>
    </source>
</evidence>
<evidence type="ECO:0000313" key="9">
    <source>
        <dbReference type="Proteomes" id="UP000317169"/>
    </source>
</evidence>